<evidence type="ECO:0008006" key="7">
    <source>
        <dbReference type="Google" id="ProtNLM"/>
    </source>
</evidence>
<accession>A0A7J6LNW9</accession>
<evidence type="ECO:0000256" key="1">
    <source>
        <dbReference type="ARBA" id="ARBA00001971"/>
    </source>
</evidence>
<keyword evidence="3 4" id="KW-0349">Heme</keyword>
<dbReference type="AlphaFoldDB" id="A0A7J6LNW9"/>
<proteinExistence type="inferred from homology"/>
<dbReference type="PROSITE" id="PS00086">
    <property type="entry name" value="CYTOCHROME_P450"/>
    <property type="match status" value="1"/>
</dbReference>
<dbReference type="InterPro" id="IPR017972">
    <property type="entry name" value="Cyt_P450_CS"/>
</dbReference>
<sequence length="460" mass="51339">MSTIVDGCFSFVNRMTAWVRSRSSTGLLASGVAAGAAMCLYKVIKGRRRRSSLLKALGGTSGGEGPYLGFVPTSAEHLFYALDILADTYGDIYAIKSFNKDEILPISGILTSAGEEWKRNRRLSAPAFNEHNSAGMVQAMAVMAKRLVRQLRKLGRQGDGRIVWEPREWLTPCTLDSLCLTTFGMDFYFLNPDGVTIAVGTKEIAESIRHFLKGSTYVLDRVMFPYMTRNRFPWNLNPRIKKFYSSIERLKKFANDLAVQRREGGELGRADLLDKLLQLEKNDLEGNLVTFIIAGSETTSVSLSWCLYYYLSILKRKRELEQRWIALIIQPPVTLLAHITTVEVSVHGYKLPAGTPILASTRKHMRSNAEGGTFFKPERWLSPDGSVNQARARDHMAFGGGPRQCLGSKMAIKEGTLILAMIVRHFENIKLTCAASDVEIKARLTLGPAKLEVSMTQRQT</sequence>
<dbReference type="GO" id="GO:0020037">
    <property type="term" value="F:heme binding"/>
    <property type="evidence" value="ECO:0007669"/>
    <property type="project" value="InterPro"/>
</dbReference>
<evidence type="ECO:0000256" key="3">
    <source>
        <dbReference type="PIRSR" id="PIRSR602401-1"/>
    </source>
</evidence>
<dbReference type="InterPro" id="IPR050121">
    <property type="entry name" value="Cytochrome_P450_monoxygenase"/>
</dbReference>
<dbReference type="InterPro" id="IPR002401">
    <property type="entry name" value="Cyt_P450_E_grp-I"/>
</dbReference>
<organism evidence="5 6">
    <name type="scientific">Perkinsus olseni</name>
    <name type="common">Perkinsus atlanticus</name>
    <dbReference type="NCBI Taxonomy" id="32597"/>
    <lineage>
        <taxon>Eukaryota</taxon>
        <taxon>Sar</taxon>
        <taxon>Alveolata</taxon>
        <taxon>Perkinsozoa</taxon>
        <taxon>Perkinsea</taxon>
        <taxon>Perkinsida</taxon>
        <taxon>Perkinsidae</taxon>
        <taxon>Perkinsus</taxon>
    </lineage>
</organism>
<reference evidence="5 6" key="1">
    <citation type="submission" date="2020-04" db="EMBL/GenBank/DDBJ databases">
        <title>Perkinsus olseni comparative genomics.</title>
        <authorList>
            <person name="Bogema D.R."/>
        </authorList>
    </citation>
    <scope>NUCLEOTIDE SEQUENCE [LARGE SCALE GENOMIC DNA]</scope>
    <source>
        <strain evidence="5">ATCC PRA-31</strain>
    </source>
</reference>
<dbReference type="PRINTS" id="PR00385">
    <property type="entry name" value="P450"/>
</dbReference>
<dbReference type="Proteomes" id="UP000572268">
    <property type="component" value="Unassembled WGS sequence"/>
</dbReference>
<dbReference type="SUPFAM" id="SSF48264">
    <property type="entry name" value="Cytochrome P450"/>
    <property type="match status" value="1"/>
</dbReference>
<dbReference type="PRINTS" id="PR00463">
    <property type="entry name" value="EP450I"/>
</dbReference>
<keyword evidence="4" id="KW-0503">Monooxygenase</keyword>
<comment type="similarity">
    <text evidence="2 4">Belongs to the cytochrome P450 family.</text>
</comment>
<dbReference type="InterPro" id="IPR036396">
    <property type="entry name" value="Cyt_P450_sf"/>
</dbReference>
<dbReference type="Gene3D" id="1.10.630.10">
    <property type="entry name" value="Cytochrome P450"/>
    <property type="match status" value="2"/>
</dbReference>
<dbReference type="Pfam" id="PF00067">
    <property type="entry name" value="p450"/>
    <property type="match status" value="2"/>
</dbReference>
<dbReference type="PANTHER" id="PTHR24305">
    <property type="entry name" value="CYTOCHROME P450"/>
    <property type="match status" value="1"/>
</dbReference>
<keyword evidence="3 4" id="KW-0479">Metal-binding</keyword>
<keyword evidence="3 4" id="KW-0408">Iron</keyword>
<name>A0A7J6LNW9_PEROL</name>
<feature type="binding site" description="axial binding residue" evidence="3">
    <location>
        <position position="405"/>
    </location>
    <ligand>
        <name>heme</name>
        <dbReference type="ChEBI" id="CHEBI:30413"/>
    </ligand>
    <ligandPart>
        <name>Fe</name>
        <dbReference type="ChEBI" id="CHEBI:18248"/>
    </ligandPart>
</feature>
<dbReference type="GO" id="GO:0005506">
    <property type="term" value="F:iron ion binding"/>
    <property type="evidence" value="ECO:0007669"/>
    <property type="project" value="InterPro"/>
</dbReference>
<evidence type="ECO:0000313" key="6">
    <source>
        <dbReference type="Proteomes" id="UP000572268"/>
    </source>
</evidence>
<dbReference type="EMBL" id="JABANN010000383">
    <property type="protein sequence ID" value="KAF4660601.1"/>
    <property type="molecule type" value="Genomic_DNA"/>
</dbReference>
<dbReference type="GO" id="GO:0016705">
    <property type="term" value="F:oxidoreductase activity, acting on paired donors, with incorporation or reduction of molecular oxygen"/>
    <property type="evidence" value="ECO:0007669"/>
    <property type="project" value="InterPro"/>
</dbReference>
<dbReference type="PANTHER" id="PTHR24305:SF166">
    <property type="entry name" value="CYTOCHROME P450 12A4, MITOCHONDRIAL-RELATED"/>
    <property type="match status" value="1"/>
</dbReference>
<keyword evidence="4" id="KW-0560">Oxidoreductase</keyword>
<dbReference type="GO" id="GO:0004497">
    <property type="term" value="F:monooxygenase activity"/>
    <property type="evidence" value="ECO:0007669"/>
    <property type="project" value="UniProtKB-KW"/>
</dbReference>
<protein>
    <recommendedName>
        <fullName evidence="7">Cytochrome P450</fullName>
    </recommendedName>
</protein>
<comment type="cofactor">
    <cofactor evidence="1 3">
        <name>heme</name>
        <dbReference type="ChEBI" id="CHEBI:30413"/>
    </cofactor>
</comment>
<evidence type="ECO:0000313" key="5">
    <source>
        <dbReference type="EMBL" id="KAF4660601.1"/>
    </source>
</evidence>
<comment type="caution">
    <text evidence="5">The sequence shown here is derived from an EMBL/GenBank/DDBJ whole genome shotgun (WGS) entry which is preliminary data.</text>
</comment>
<dbReference type="InterPro" id="IPR001128">
    <property type="entry name" value="Cyt_P450"/>
</dbReference>
<evidence type="ECO:0000256" key="4">
    <source>
        <dbReference type="RuleBase" id="RU000461"/>
    </source>
</evidence>
<evidence type="ECO:0000256" key="2">
    <source>
        <dbReference type="ARBA" id="ARBA00010617"/>
    </source>
</evidence>
<gene>
    <name evidence="5" type="ORF">FOL46_006073</name>
</gene>